<keyword evidence="3" id="KW-1185">Reference proteome</keyword>
<proteinExistence type="predicted"/>
<accession>A0A9Q5N7D8</accession>
<dbReference type="PROSITE" id="PS50181">
    <property type="entry name" value="FBOX"/>
    <property type="match status" value="1"/>
</dbReference>
<gene>
    <name evidence="2" type="ORF">A7U60_g6260</name>
</gene>
<dbReference type="Proteomes" id="UP000757232">
    <property type="component" value="Unassembled WGS sequence"/>
</dbReference>
<protein>
    <recommendedName>
        <fullName evidence="1">F-box domain-containing protein</fullName>
    </recommendedName>
</protein>
<evidence type="ECO:0000313" key="3">
    <source>
        <dbReference type="Proteomes" id="UP000757232"/>
    </source>
</evidence>
<organism evidence="2 3">
    <name type="scientific">Sanghuangporus baumii</name>
    <name type="common">Phellinus baumii</name>
    <dbReference type="NCBI Taxonomy" id="108892"/>
    <lineage>
        <taxon>Eukaryota</taxon>
        <taxon>Fungi</taxon>
        <taxon>Dikarya</taxon>
        <taxon>Basidiomycota</taxon>
        <taxon>Agaricomycotina</taxon>
        <taxon>Agaricomycetes</taxon>
        <taxon>Hymenochaetales</taxon>
        <taxon>Hymenochaetaceae</taxon>
        <taxon>Sanghuangporus</taxon>
    </lineage>
</organism>
<feature type="domain" description="F-box" evidence="1">
    <location>
        <begin position="1"/>
        <end position="47"/>
    </location>
</feature>
<dbReference type="EMBL" id="LNZH02000200">
    <property type="protein sequence ID" value="OCB86583.1"/>
    <property type="molecule type" value="Genomic_DNA"/>
</dbReference>
<dbReference type="InterPro" id="IPR036047">
    <property type="entry name" value="F-box-like_dom_sf"/>
</dbReference>
<evidence type="ECO:0000259" key="1">
    <source>
        <dbReference type="PROSITE" id="PS50181"/>
    </source>
</evidence>
<reference evidence="2" key="1">
    <citation type="submission" date="2016-06" db="EMBL/GenBank/DDBJ databases">
        <title>Draft Genome sequence of the fungus Inonotus baumii.</title>
        <authorList>
            <person name="Zhu H."/>
            <person name="Lin W."/>
        </authorList>
    </citation>
    <scope>NUCLEOTIDE SEQUENCE</scope>
    <source>
        <strain evidence="2">821</strain>
    </source>
</reference>
<comment type="caution">
    <text evidence="2">The sequence shown here is derived from an EMBL/GenBank/DDBJ whole genome shotgun (WGS) entry which is preliminary data.</text>
</comment>
<dbReference type="OrthoDB" id="3211970at2759"/>
<dbReference type="InterPro" id="IPR001810">
    <property type="entry name" value="F-box_dom"/>
</dbReference>
<evidence type="ECO:0000313" key="2">
    <source>
        <dbReference type="EMBL" id="OCB86583.1"/>
    </source>
</evidence>
<dbReference type="AlphaFoldDB" id="A0A9Q5N7D8"/>
<dbReference type="SUPFAM" id="SSF81383">
    <property type="entry name" value="F-box domain"/>
    <property type="match status" value="1"/>
</dbReference>
<name>A0A9Q5N7D8_SANBA</name>
<sequence length="513" mass="58158">MPDFAAVPKDVLVKILYDLRIRDILSFERTCTHARDTVLTRLLWLKKMDELGQHCAPDLPPNVDIDSLTAHDLRRIVVNALRTYRSVTKFQSPVAEYESMRIIFPSPPQNISPGQVYRFCDVKMAPGGRYLFMRCIVGDYDQLRLLDLEKEDRCIWSVDFERLHENIATCYDHLHYDFEVRDDGSVVLALIVHSFSENNNRNEISGLAKVLKLAPTGVGNDMIAMQEQDTISLEIHDQGARKPFCVIKGSFSVFSVSSSKITIVEWQKNQVATVDCSSLEQGPRKPQIWNDHFFYLDKGMIYPTRLCTLSLVHAMNVATQSPDTVKLQDLNVTVFGPSFGSGRYNKKPYDLRYSFFEHRKQSNSDGVMVIMIGTTARTNPSLVAIRATFKPASREKWTQVDDSGETKQADHGDLPHFTIGLGSTMTRSGRLLVSMQKNGRVGYALASIDEWGKLTFSELSPNVCFHIANHYGRNELEGMSNILEDFMDPYSGALILLKDRMTGKDAIELFYPK</sequence>